<dbReference type="InterPro" id="IPR006015">
    <property type="entry name" value="Universal_stress_UspA"/>
</dbReference>
<proteinExistence type="inferred from homology"/>
<dbReference type="InterPro" id="IPR006016">
    <property type="entry name" value="UspA"/>
</dbReference>
<evidence type="ECO:0000256" key="1">
    <source>
        <dbReference type="ARBA" id="ARBA00008791"/>
    </source>
</evidence>
<dbReference type="Pfam" id="PF00582">
    <property type="entry name" value="Usp"/>
    <property type="match status" value="1"/>
</dbReference>
<dbReference type="CDD" id="cd00293">
    <property type="entry name" value="USP-like"/>
    <property type="match status" value="1"/>
</dbReference>
<sequence length="167" mass="18748">MEETVWKVLLILDDTNLSEKALECAIDLSASMKSKVYLFYVKDEEPVAMPSEDVERKRYAPLVAKANKRIMEAVERLKEVKVDYEVVGYHIGIANEAVKRIECSLEPDLIIIGAEKSGVLKKLFGNGSEKIIFETDSPVLVVKSKYTPKFKGIIKEIAAAQIAEKTR</sequence>
<feature type="domain" description="UspA" evidence="2">
    <location>
        <begin position="7"/>
        <end position="143"/>
    </location>
</feature>
<comment type="similarity">
    <text evidence="1">Belongs to the universal stress protein A family.</text>
</comment>
<name>A0A7J2TIS2_ARCFL</name>
<dbReference type="EMBL" id="DSLA01000059">
    <property type="protein sequence ID" value="HEH35258.1"/>
    <property type="molecule type" value="Genomic_DNA"/>
</dbReference>
<organism evidence="3">
    <name type="scientific">Archaeoglobus fulgidus</name>
    <dbReference type="NCBI Taxonomy" id="2234"/>
    <lineage>
        <taxon>Archaea</taxon>
        <taxon>Methanobacteriati</taxon>
        <taxon>Methanobacteriota</taxon>
        <taxon>Archaeoglobi</taxon>
        <taxon>Archaeoglobales</taxon>
        <taxon>Archaeoglobaceae</taxon>
        <taxon>Archaeoglobus</taxon>
    </lineage>
</organism>
<dbReference type="SUPFAM" id="SSF52402">
    <property type="entry name" value="Adenine nucleotide alpha hydrolases-like"/>
    <property type="match status" value="1"/>
</dbReference>
<comment type="caution">
    <text evidence="3">The sequence shown here is derived from an EMBL/GenBank/DDBJ whole genome shotgun (WGS) entry which is preliminary data.</text>
</comment>
<gene>
    <name evidence="3" type="ORF">ENP88_03715</name>
</gene>
<evidence type="ECO:0000313" key="3">
    <source>
        <dbReference type="EMBL" id="HEH35258.1"/>
    </source>
</evidence>
<evidence type="ECO:0000259" key="2">
    <source>
        <dbReference type="Pfam" id="PF00582"/>
    </source>
</evidence>
<accession>A0A7J2TIS2</accession>
<dbReference type="AlphaFoldDB" id="A0A7J2TIS2"/>
<dbReference type="PANTHER" id="PTHR46268">
    <property type="entry name" value="STRESS RESPONSE PROTEIN NHAX"/>
    <property type="match status" value="1"/>
</dbReference>
<dbReference type="PANTHER" id="PTHR46268:SF6">
    <property type="entry name" value="UNIVERSAL STRESS PROTEIN UP12"/>
    <property type="match status" value="1"/>
</dbReference>
<dbReference type="PRINTS" id="PR01438">
    <property type="entry name" value="UNVRSLSTRESS"/>
</dbReference>
<reference evidence="3" key="1">
    <citation type="journal article" date="2020" name="mSystems">
        <title>Genome- and Community-Level Interaction Insights into Carbon Utilization and Element Cycling Functions of Hydrothermarchaeota in Hydrothermal Sediment.</title>
        <authorList>
            <person name="Zhou Z."/>
            <person name="Liu Y."/>
            <person name="Xu W."/>
            <person name="Pan J."/>
            <person name="Luo Z.H."/>
            <person name="Li M."/>
        </authorList>
    </citation>
    <scope>NUCLEOTIDE SEQUENCE [LARGE SCALE GENOMIC DNA]</scope>
    <source>
        <strain evidence="3">SpSt-26</strain>
    </source>
</reference>
<protein>
    <submittedName>
        <fullName evidence="3">Universal stress protein</fullName>
    </submittedName>
</protein>
<dbReference type="Gene3D" id="3.40.50.12370">
    <property type="match status" value="1"/>
</dbReference>